<dbReference type="Proteomes" id="UP000001817">
    <property type="component" value="Chromosome 1"/>
</dbReference>
<dbReference type="KEGG" id="bxe:Bxe_A2555"/>
<organism evidence="1 2">
    <name type="scientific">Paraburkholderia xenovorans (strain LB400)</name>
    <dbReference type="NCBI Taxonomy" id="266265"/>
    <lineage>
        <taxon>Bacteria</taxon>
        <taxon>Pseudomonadati</taxon>
        <taxon>Pseudomonadota</taxon>
        <taxon>Betaproteobacteria</taxon>
        <taxon>Burkholderiales</taxon>
        <taxon>Burkholderiaceae</taxon>
        <taxon>Paraburkholderia</taxon>
    </lineage>
</organism>
<gene>
    <name evidence="1" type="ORF">Bxe_A2555</name>
</gene>
<keyword evidence="2" id="KW-1185">Reference proteome</keyword>
<sequence length="93" mass="10429">MSNSLWGGPQGYYAIPTWIWLCELRRRRPQALIGPHWKMLCGIDDGIANNNGLEVLHLWDCFNRVGSGYPMGSAEPRQVPEVFFGILGGIVDI</sequence>
<reference evidence="1 2" key="1">
    <citation type="journal article" date="2006" name="Proc. Natl. Acad. Sci. U.S.A.">
        <title>Burkholderia xenovorans LB400 harbors a multi-replicon, 9.73-Mbp genome shaped for versatility.</title>
        <authorList>
            <person name="Chain P.S."/>
            <person name="Denef V.J."/>
            <person name="Konstantinidis K.T."/>
            <person name="Vergez L.M."/>
            <person name="Agullo L."/>
            <person name="Reyes V.L."/>
            <person name="Hauser L."/>
            <person name="Cordova M."/>
            <person name="Gomez L."/>
            <person name="Gonzalez M."/>
            <person name="Land M."/>
            <person name="Lao V."/>
            <person name="Larimer F."/>
            <person name="LiPuma J.J."/>
            <person name="Mahenthiralingam E."/>
            <person name="Malfatti S.A."/>
            <person name="Marx C.J."/>
            <person name="Parnell J.J."/>
            <person name="Ramette A."/>
            <person name="Richardson P."/>
            <person name="Seeger M."/>
            <person name="Smith D."/>
            <person name="Spilker T."/>
            <person name="Sul W.J."/>
            <person name="Tsoi T.V."/>
            <person name="Ulrich L.E."/>
            <person name="Zhulin I.B."/>
            <person name="Tiedje J.M."/>
        </authorList>
    </citation>
    <scope>NUCLEOTIDE SEQUENCE [LARGE SCALE GENOMIC DNA]</scope>
    <source>
        <strain evidence="1 2">LB400</strain>
    </source>
</reference>
<accession>Q13ZR6</accession>
<protein>
    <submittedName>
        <fullName evidence="1">Uncharacterized protein</fullName>
    </submittedName>
</protein>
<dbReference type="AlphaFoldDB" id="Q13ZR6"/>
<evidence type="ECO:0000313" key="1">
    <source>
        <dbReference type="EMBL" id="ABE30423.1"/>
    </source>
</evidence>
<proteinExistence type="predicted"/>
<name>Q13ZR6_PARXL</name>
<dbReference type="EMBL" id="CP000270">
    <property type="protein sequence ID" value="ABE30423.1"/>
    <property type="molecule type" value="Genomic_DNA"/>
</dbReference>
<evidence type="ECO:0000313" key="2">
    <source>
        <dbReference type="Proteomes" id="UP000001817"/>
    </source>
</evidence>